<dbReference type="OrthoDB" id="72058at2759"/>
<dbReference type="AlphaFoldDB" id="A0A1V9YV12"/>
<dbReference type="Proteomes" id="UP000243579">
    <property type="component" value="Unassembled WGS sequence"/>
</dbReference>
<dbReference type="EMBL" id="JNBR01000800">
    <property type="protein sequence ID" value="OQR89521.1"/>
    <property type="molecule type" value="Genomic_DNA"/>
</dbReference>
<evidence type="ECO:0000313" key="1">
    <source>
        <dbReference type="EMBL" id="OQR89521.1"/>
    </source>
</evidence>
<evidence type="ECO:0000313" key="2">
    <source>
        <dbReference type="Proteomes" id="UP000243579"/>
    </source>
</evidence>
<protein>
    <submittedName>
        <fullName evidence="1">Uncharacterized protein</fullName>
    </submittedName>
</protein>
<comment type="caution">
    <text evidence="1">The sequence shown here is derived from an EMBL/GenBank/DDBJ whole genome shotgun (WGS) entry which is preliminary data.</text>
</comment>
<sequence length="563" mass="62688">MLPECCVGATRIKGSSCFPHCDPHCCQHTFYRGCGTSVSIRIVGPMDVGTTVAYARFQSATAEPFAVHDIVATAMFESDLRSRTNLTGTWLAGHREMLDGHVCFTFNDKRSEGWHYDWHGGSSTKKRTELHHLVVYLFQARGANQLVVLGRVASPPFTLSSYRRAKAVKKDKQAPLVRVASRATPSDSHVELVVLAQSSTQETATRLLQLYEFCRSITMDLVEWEAAEASLVCALHERYTGRTRRRPSPLLPARGTPCAEPPPVSLITVGLHVISWWFMPSTLAWVHAFCRRHHGAVLDNIAFHEVYNKAVDTLAATLDSLLAGVDESLAGLCDQLPPASPGPRGHATGYATLVKIMRESFMTQDHVMPSQYLPPSTLGFDGFWIWHEATPDVLVWAPRKAPAVLDLYRYMAMAYGLHLRLDRGVLHVRSHMSLLPAVWTSIALDRQPQVFQAFPNGESTLLDVGYIHGDYVAWPAGDNTIHLRLYSWPTTPGYVVCTRIVVQIPEPHRLLLAMVIELVEDADPPADYLTLNAETRIQRLQPTGAHVLLDLNLAYDREPSSDE</sequence>
<proteinExistence type="predicted"/>
<keyword evidence="2" id="KW-1185">Reference proteome</keyword>
<reference evidence="1 2" key="1">
    <citation type="journal article" date="2014" name="Genome Biol. Evol.">
        <title>The secreted proteins of Achlya hypogyna and Thraustotheca clavata identify the ancestral oomycete secretome and reveal gene acquisitions by horizontal gene transfer.</title>
        <authorList>
            <person name="Misner I."/>
            <person name="Blouin N."/>
            <person name="Leonard G."/>
            <person name="Richards T.A."/>
            <person name="Lane C.E."/>
        </authorList>
    </citation>
    <scope>NUCLEOTIDE SEQUENCE [LARGE SCALE GENOMIC DNA]</scope>
    <source>
        <strain evidence="1 2">ATCC 48635</strain>
    </source>
</reference>
<name>A0A1V9YV12_ACHHY</name>
<organism evidence="1 2">
    <name type="scientific">Achlya hypogyna</name>
    <name type="common">Oomycete</name>
    <name type="synonym">Protoachlya hypogyna</name>
    <dbReference type="NCBI Taxonomy" id="1202772"/>
    <lineage>
        <taxon>Eukaryota</taxon>
        <taxon>Sar</taxon>
        <taxon>Stramenopiles</taxon>
        <taxon>Oomycota</taxon>
        <taxon>Saprolegniomycetes</taxon>
        <taxon>Saprolegniales</taxon>
        <taxon>Achlyaceae</taxon>
        <taxon>Achlya</taxon>
    </lineage>
</organism>
<accession>A0A1V9YV12</accession>
<dbReference type="STRING" id="1202772.A0A1V9YV12"/>
<gene>
    <name evidence="1" type="ORF">ACHHYP_06240</name>
</gene>